<dbReference type="PANTHER" id="PTHR44757:SF2">
    <property type="entry name" value="BIOFILM ARCHITECTURE MAINTENANCE PROTEIN MBAA"/>
    <property type="match status" value="1"/>
</dbReference>
<dbReference type="CDD" id="cd01949">
    <property type="entry name" value="GGDEF"/>
    <property type="match status" value="1"/>
</dbReference>
<dbReference type="PANTHER" id="PTHR44757">
    <property type="entry name" value="DIGUANYLATE CYCLASE DGCP"/>
    <property type="match status" value="1"/>
</dbReference>
<dbReference type="InterPro" id="IPR043128">
    <property type="entry name" value="Rev_trsase/Diguanyl_cyclase"/>
</dbReference>
<dbReference type="InterPro" id="IPR029787">
    <property type="entry name" value="Nucleotide_cyclase"/>
</dbReference>
<dbReference type="InterPro" id="IPR000700">
    <property type="entry name" value="PAS-assoc_C"/>
</dbReference>
<dbReference type="PROSITE" id="PS50883">
    <property type="entry name" value="EAL"/>
    <property type="match status" value="1"/>
</dbReference>
<dbReference type="Pfam" id="PF08447">
    <property type="entry name" value="PAS_3"/>
    <property type="match status" value="1"/>
</dbReference>
<dbReference type="SMART" id="SM00052">
    <property type="entry name" value="EAL"/>
    <property type="match status" value="1"/>
</dbReference>
<dbReference type="InterPro" id="IPR052155">
    <property type="entry name" value="Biofilm_reg_signaling"/>
</dbReference>
<organism evidence="4 5">
    <name type="scientific">Pontibacillus salicampi</name>
    <dbReference type="NCBI Taxonomy" id="1449801"/>
    <lineage>
        <taxon>Bacteria</taxon>
        <taxon>Bacillati</taxon>
        <taxon>Bacillota</taxon>
        <taxon>Bacilli</taxon>
        <taxon>Bacillales</taxon>
        <taxon>Bacillaceae</taxon>
        <taxon>Pontibacillus</taxon>
    </lineage>
</organism>
<name>A0ABV6LPX1_9BACI</name>
<dbReference type="SUPFAM" id="SSF55073">
    <property type="entry name" value="Nucleotide cyclase"/>
    <property type="match status" value="1"/>
</dbReference>
<dbReference type="CDD" id="cd01948">
    <property type="entry name" value="EAL"/>
    <property type="match status" value="1"/>
</dbReference>
<feature type="domain" description="EAL" evidence="2">
    <location>
        <begin position="440"/>
        <end position="694"/>
    </location>
</feature>
<evidence type="ECO:0000259" key="1">
    <source>
        <dbReference type="PROSITE" id="PS50113"/>
    </source>
</evidence>
<feature type="domain" description="GGDEF" evidence="3">
    <location>
        <begin position="298"/>
        <end position="431"/>
    </location>
</feature>
<dbReference type="CDD" id="cd00130">
    <property type="entry name" value="PAS"/>
    <property type="match status" value="1"/>
</dbReference>
<dbReference type="Pfam" id="PF00563">
    <property type="entry name" value="EAL"/>
    <property type="match status" value="1"/>
</dbReference>
<evidence type="ECO:0000313" key="4">
    <source>
        <dbReference type="EMBL" id="MFC0524455.1"/>
    </source>
</evidence>
<dbReference type="SUPFAM" id="SSF141868">
    <property type="entry name" value="EAL domain-like"/>
    <property type="match status" value="1"/>
</dbReference>
<protein>
    <submittedName>
        <fullName evidence="4">EAL domain-containing protein</fullName>
    </submittedName>
</protein>
<dbReference type="InterPro" id="IPR035919">
    <property type="entry name" value="EAL_sf"/>
</dbReference>
<dbReference type="SMART" id="SM00267">
    <property type="entry name" value="GGDEF"/>
    <property type="match status" value="1"/>
</dbReference>
<reference evidence="4 5" key="1">
    <citation type="submission" date="2024-09" db="EMBL/GenBank/DDBJ databases">
        <authorList>
            <person name="Sun Q."/>
            <person name="Mori K."/>
        </authorList>
    </citation>
    <scope>NUCLEOTIDE SEQUENCE [LARGE SCALE GENOMIC DNA]</scope>
    <source>
        <strain evidence="4 5">NCAIM B.02529</strain>
    </source>
</reference>
<dbReference type="Gene3D" id="3.20.20.450">
    <property type="entry name" value="EAL domain"/>
    <property type="match status" value="1"/>
</dbReference>
<evidence type="ECO:0000313" key="5">
    <source>
        <dbReference type="Proteomes" id="UP001589836"/>
    </source>
</evidence>
<gene>
    <name evidence="4" type="ORF">ACFFGV_12845</name>
</gene>
<dbReference type="SMART" id="SM00091">
    <property type="entry name" value="PAS"/>
    <property type="match status" value="1"/>
</dbReference>
<dbReference type="Pfam" id="PF00990">
    <property type="entry name" value="GGDEF"/>
    <property type="match status" value="1"/>
</dbReference>
<dbReference type="InterPro" id="IPR013655">
    <property type="entry name" value="PAS_fold_3"/>
</dbReference>
<dbReference type="NCBIfam" id="TIGR00254">
    <property type="entry name" value="GGDEF"/>
    <property type="match status" value="1"/>
</dbReference>
<dbReference type="EMBL" id="JBHLTP010000011">
    <property type="protein sequence ID" value="MFC0524455.1"/>
    <property type="molecule type" value="Genomic_DNA"/>
</dbReference>
<dbReference type="RefSeq" id="WP_377348449.1">
    <property type="nucleotide sequence ID" value="NZ_JBHLTP010000011.1"/>
</dbReference>
<dbReference type="InterPro" id="IPR000160">
    <property type="entry name" value="GGDEF_dom"/>
</dbReference>
<dbReference type="Gene3D" id="3.30.450.20">
    <property type="entry name" value="PAS domain"/>
    <property type="match status" value="1"/>
</dbReference>
<dbReference type="PROSITE" id="PS50887">
    <property type="entry name" value="GGDEF"/>
    <property type="match status" value="1"/>
</dbReference>
<dbReference type="Gene3D" id="3.30.70.270">
    <property type="match status" value="1"/>
</dbReference>
<comment type="caution">
    <text evidence="4">The sequence shown here is derived from an EMBL/GenBank/DDBJ whole genome shotgun (WGS) entry which is preliminary data.</text>
</comment>
<dbReference type="InterPro" id="IPR000014">
    <property type="entry name" value="PAS"/>
</dbReference>
<feature type="domain" description="PAC" evidence="1">
    <location>
        <begin position="214"/>
        <end position="266"/>
    </location>
</feature>
<dbReference type="InterPro" id="IPR001633">
    <property type="entry name" value="EAL_dom"/>
</dbReference>
<dbReference type="SUPFAM" id="SSF55785">
    <property type="entry name" value="PYP-like sensor domain (PAS domain)"/>
    <property type="match status" value="1"/>
</dbReference>
<dbReference type="PROSITE" id="PS50113">
    <property type="entry name" value="PAC"/>
    <property type="match status" value="1"/>
</dbReference>
<evidence type="ECO:0000259" key="2">
    <source>
        <dbReference type="PROSITE" id="PS50883"/>
    </source>
</evidence>
<evidence type="ECO:0000259" key="3">
    <source>
        <dbReference type="PROSITE" id="PS50887"/>
    </source>
</evidence>
<dbReference type="Proteomes" id="UP001589836">
    <property type="component" value="Unassembled WGS sequence"/>
</dbReference>
<proteinExistence type="predicted"/>
<dbReference type="NCBIfam" id="TIGR00229">
    <property type="entry name" value="sensory_box"/>
    <property type="match status" value="1"/>
</dbReference>
<dbReference type="InterPro" id="IPR035965">
    <property type="entry name" value="PAS-like_dom_sf"/>
</dbReference>
<keyword evidence="5" id="KW-1185">Reference proteome</keyword>
<sequence length="807" mass="92674">MNDKKTMESIATKLEGIGSSVPVICFQESECHYISEAMVSLLGGKKEELISLQSFIHQDEMNSFQMEMSEITRDKQGSKEIQTRFTHQLTKEAIDITLLAIYIQQGHTSIVCCFVTAFNLIPHHHEQCTSPHEQDMETAYSKLISKVTENITDDFIAIIKRGGKIEYASPSHEKHLDIPLETFYEGTAFTFIHPDDCPEVMERFSKILDLHVEQAMEFRVIHPDTKELRLIQGKGIPFKEQNGETKAVIVTRDITRQKTIEQEMLYNSFHDYLTGLPNRRFIEGQGLVYFQRMSKDFGILSAFIVDPDQFTDVNNRVGREGGDTILKEISRRLQYVSDQYEGAIGRFDEDVFVLLVYHTSSLPLKEVGKAIIKQFMEPFWYRDSSYTITCSVGISSATSDVDSFEELIMTADTAMFAAKKQGRNQYVIHNPYLDIGSFKQYELQNDIPFALKKNQLFLEFQPVLHVKTGAIHSLESLLRWRHPYWGIVSPQEFLPLAESRGLSLKLDYWVVTEVIKQLSIWNNEHHIFPIVSVNLSPTCLMQQEFFPFLLKKLNQYQIDPSHIQLELTENLSLEIELLIREPLMKLKNIGVGVVMDDFGTGAFSIGYLKSLPIQVLKMEKELIKELTSHNHTQDIVHFIIQLCNKLNIQVVGEGIENEEMLHDFLSIGGEYVQGFLFKKPLSFQQIIHLYSSSASMQEISVAKDYLIADLHHPVQALMSIEELYGKGVSIGAKHVTIVSLGEEGLWFQSDIHLPIHGSYLLRMQYEMEETTREAVGKVIAKEEVDRGFRYELQFEELIHSKRQLSRK</sequence>
<accession>A0ABV6LPX1</accession>